<dbReference type="EMBL" id="JBBFKC010000004">
    <property type="protein sequence ID" value="MEJ3690620.1"/>
    <property type="molecule type" value="Genomic_DNA"/>
</dbReference>
<keyword evidence="2" id="KW-1185">Reference proteome</keyword>
<gene>
    <name evidence="1" type="ORF">WF787_05175</name>
</gene>
<reference evidence="1 2" key="1">
    <citation type="submission" date="2024-03" db="EMBL/GenBank/DDBJ databases">
        <authorList>
            <person name="Plomp N."/>
            <person name="Harmsen H.J."/>
        </authorList>
    </citation>
    <scope>NUCLEOTIDE SEQUENCE [LARGE SCALE GENOMIC DNA]</scope>
    <source>
        <strain evidence="1 2">HTF-76H</strain>
    </source>
</reference>
<comment type="caution">
    <text evidence="1">The sequence shown here is derived from an EMBL/GenBank/DDBJ whole genome shotgun (WGS) entry which is preliminary data.</text>
</comment>
<sequence>MMVFEITYRCREKDEDGQIVEGENCCRLRAKEDQVVDLHNHGRYALSYAARGWVEEAIAAVERLQGREYVPGSICDIRLAKKED</sequence>
<evidence type="ECO:0000313" key="2">
    <source>
        <dbReference type="Proteomes" id="UP001379600"/>
    </source>
</evidence>
<dbReference type="AlphaFoldDB" id="A0AB35XXR6"/>
<dbReference type="Proteomes" id="UP001379600">
    <property type="component" value="Unassembled WGS sequence"/>
</dbReference>
<organism evidence="1 2">
    <name type="scientific">Faecalibacterium taiwanense</name>
    <dbReference type="NCBI Taxonomy" id="3030638"/>
    <lineage>
        <taxon>Bacteria</taxon>
        <taxon>Bacillati</taxon>
        <taxon>Bacillota</taxon>
        <taxon>Clostridia</taxon>
        <taxon>Eubacteriales</taxon>
        <taxon>Oscillospiraceae</taxon>
        <taxon>Faecalibacterium</taxon>
    </lineage>
</organism>
<dbReference type="RefSeq" id="WP_337678971.1">
    <property type="nucleotide sequence ID" value="NZ_JBBFKB010000102.1"/>
</dbReference>
<name>A0AB35XXR6_9FIRM</name>
<evidence type="ECO:0000313" key="1">
    <source>
        <dbReference type="EMBL" id="MEJ3690620.1"/>
    </source>
</evidence>
<proteinExistence type="predicted"/>
<accession>A0AB35XXR6</accession>
<protein>
    <submittedName>
        <fullName evidence="1">Uncharacterized protein</fullName>
    </submittedName>
</protein>